<dbReference type="OrthoDB" id="2360475at2"/>
<protein>
    <submittedName>
        <fullName evidence="9">Putative lipopolysaccharide biosynthesis protein</fullName>
    </submittedName>
</protein>
<accession>A0A2Z6B151</accession>
<organism evidence="9 10">
    <name type="scientific">Desulfovibrio ferrophilus</name>
    <dbReference type="NCBI Taxonomy" id="241368"/>
    <lineage>
        <taxon>Bacteria</taxon>
        <taxon>Pseudomonadati</taxon>
        <taxon>Thermodesulfobacteriota</taxon>
        <taxon>Desulfovibrionia</taxon>
        <taxon>Desulfovibrionales</taxon>
        <taxon>Desulfovibrionaceae</taxon>
        <taxon>Desulfovibrio</taxon>
    </lineage>
</organism>
<dbReference type="PANTHER" id="PTHR32309">
    <property type="entry name" value="TYROSINE-PROTEIN KINASE"/>
    <property type="match status" value="1"/>
</dbReference>
<reference evidence="9 10" key="1">
    <citation type="journal article" date="2018" name="Sci. Adv.">
        <title>Multi-heme cytochromes provide a pathway for survival in energy-limited environments.</title>
        <authorList>
            <person name="Deng X."/>
            <person name="Dohmae N."/>
            <person name="Nealson K.H."/>
            <person name="Hashimoto K."/>
            <person name="Okamoto A."/>
        </authorList>
    </citation>
    <scope>NUCLEOTIDE SEQUENCE [LARGE SCALE GENOMIC DNA]</scope>
    <source>
        <strain evidence="9 10">IS5</strain>
    </source>
</reference>
<dbReference type="InterPro" id="IPR050445">
    <property type="entry name" value="Bact_polysacc_biosynth/exp"/>
</dbReference>
<keyword evidence="5 7" id="KW-0472">Membrane</keyword>
<keyword evidence="6" id="KW-0175">Coiled coil</keyword>
<dbReference type="AlphaFoldDB" id="A0A2Z6B151"/>
<dbReference type="Pfam" id="PF02706">
    <property type="entry name" value="Wzz"/>
    <property type="match status" value="1"/>
</dbReference>
<dbReference type="GO" id="GO:0005886">
    <property type="term" value="C:plasma membrane"/>
    <property type="evidence" value="ECO:0007669"/>
    <property type="project" value="UniProtKB-SubCell"/>
</dbReference>
<keyword evidence="2" id="KW-1003">Cell membrane</keyword>
<dbReference type="KEGG" id="dfl:DFE_2531"/>
<proteinExistence type="predicted"/>
<evidence type="ECO:0000256" key="4">
    <source>
        <dbReference type="ARBA" id="ARBA00022989"/>
    </source>
</evidence>
<keyword evidence="3 7" id="KW-0812">Transmembrane</keyword>
<evidence type="ECO:0000256" key="2">
    <source>
        <dbReference type="ARBA" id="ARBA00022475"/>
    </source>
</evidence>
<keyword evidence="10" id="KW-1185">Reference proteome</keyword>
<gene>
    <name evidence="9" type="ORF">DFE_2531</name>
</gene>
<keyword evidence="4 7" id="KW-1133">Transmembrane helix</keyword>
<dbReference type="RefSeq" id="WP_126380072.1">
    <property type="nucleotide sequence ID" value="NZ_AP017378.1"/>
</dbReference>
<comment type="subcellular location">
    <subcellularLocation>
        <location evidence="1">Cell membrane</location>
        <topology evidence="1">Multi-pass membrane protein</topology>
    </subcellularLocation>
</comment>
<feature type="coiled-coil region" evidence="6">
    <location>
        <begin position="291"/>
        <end position="340"/>
    </location>
</feature>
<dbReference type="PANTHER" id="PTHR32309:SF31">
    <property type="entry name" value="CAPSULAR EXOPOLYSACCHARIDE FAMILY"/>
    <property type="match status" value="1"/>
</dbReference>
<evidence type="ECO:0000259" key="8">
    <source>
        <dbReference type="Pfam" id="PF02706"/>
    </source>
</evidence>
<evidence type="ECO:0000256" key="6">
    <source>
        <dbReference type="SAM" id="Coils"/>
    </source>
</evidence>
<evidence type="ECO:0000256" key="1">
    <source>
        <dbReference type="ARBA" id="ARBA00004651"/>
    </source>
</evidence>
<evidence type="ECO:0000313" key="10">
    <source>
        <dbReference type="Proteomes" id="UP000269883"/>
    </source>
</evidence>
<feature type="domain" description="Polysaccharide chain length determinant N-terminal" evidence="8">
    <location>
        <begin position="10"/>
        <end position="97"/>
    </location>
</feature>
<evidence type="ECO:0000256" key="3">
    <source>
        <dbReference type="ARBA" id="ARBA00022692"/>
    </source>
</evidence>
<evidence type="ECO:0000256" key="5">
    <source>
        <dbReference type="ARBA" id="ARBA00023136"/>
    </source>
</evidence>
<dbReference type="Proteomes" id="UP000269883">
    <property type="component" value="Chromosome"/>
</dbReference>
<name>A0A2Z6B151_9BACT</name>
<dbReference type="InterPro" id="IPR003856">
    <property type="entry name" value="LPS_length_determ_N"/>
</dbReference>
<feature type="transmembrane region" description="Helical" evidence="7">
    <location>
        <begin position="21"/>
        <end position="40"/>
    </location>
</feature>
<evidence type="ECO:0000256" key="7">
    <source>
        <dbReference type="SAM" id="Phobius"/>
    </source>
</evidence>
<dbReference type="EMBL" id="AP017378">
    <property type="protein sequence ID" value="BBD09257.1"/>
    <property type="molecule type" value="Genomic_DNA"/>
</dbReference>
<evidence type="ECO:0000313" key="9">
    <source>
        <dbReference type="EMBL" id="BBD09257.1"/>
    </source>
</evidence>
<sequence>MIKTEDYMREFVLIFFSQQRVIIWTTVAVFALSAAVAMFWPPTYMVEGSVLVKGKRSMRSPESLENVQLRTVLVDKEDLNSEAEILTSLDVVRLALDNLRQEGQAYAGRDFSEEQIQALAGSIRDGIKTVILPNSNIIEVKLYGKDAGLAQAVLNEVMASYVRRRRDVFNPKGMEEFFAGQVGQFDKGLQEEERRLLSLAEKSGSADAQQEITNNLTLKMELERQLYAARSEWTDRRKFADHISNILTSDGIQFFSFIDNLSIIHLGDQLQQLVVERGQALRVYHPESRQVARIDEQIENLNATLKNEVRTYKEGIESRIRVLEDVATTLEQDIANLESKNLRLYEGHVAHQRVQREMALRSQSFETFSQRLQEARIGSGTEATNLFSISILSWPKTPASPIFPQANKVIPLGLLAGFITGCCLGFLREYFDHTFKRPEDAERYAALPALFSIPLDQ</sequence>